<organism evidence="14 15">
    <name type="scientific">Hyphomicrobium nitrativorans NL23</name>
    <dbReference type="NCBI Taxonomy" id="1029756"/>
    <lineage>
        <taxon>Bacteria</taxon>
        <taxon>Pseudomonadati</taxon>
        <taxon>Pseudomonadota</taxon>
        <taxon>Alphaproteobacteria</taxon>
        <taxon>Hyphomicrobiales</taxon>
        <taxon>Hyphomicrobiaceae</taxon>
        <taxon>Hyphomicrobium</taxon>
    </lineage>
</organism>
<dbReference type="KEGG" id="hni:W911_12400"/>
<dbReference type="InterPro" id="IPR004358">
    <property type="entry name" value="Sig_transdc_His_kin-like_C"/>
</dbReference>
<gene>
    <name evidence="14" type="ORF">W911_12400</name>
</gene>
<dbReference type="CDD" id="cd06225">
    <property type="entry name" value="HAMP"/>
    <property type="match status" value="1"/>
</dbReference>
<dbReference type="InterPro" id="IPR003594">
    <property type="entry name" value="HATPase_dom"/>
</dbReference>
<dbReference type="InterPro" id="IPR050428">
    <property type="entry name" value="TCS_sensor_his_kinase"/>
</dbReference>
<comment type="subcellular location">
    <subcellularLocation>
        <location evidence="2">Membrane</location>
    </subcellularLocation>
</comment>
<reference evidence="14 15" key="1">
    <citation type="journal article" date="2014" name="Genome Announc.">
        <title>Complete Genome Sequence of Hyphomicrobium nitrativorans Strain NL23, a Denitrifying Bacterium Isolated from Biofilm of a Methanol-Fed Denitrification System Treating Seawater at the Montreal Biodome.</title>
        <authorList>
            <person name="Martineau C."/>
            <person name="Villeneuve C."/>
            <person name="Mauffrey F."/>
            <person name="Villemur R."/>
        </authorList>
    </citation>
    <scope>NUCLEOTIDE SEQUENCE [LARGE SCALE GENOMIC DNA]</scope>
    <source>
        <strain evidence="14">NL23</strain>
    </source>
</reference>
<evidence type="ECO:0000256" key="3">
    <source>
        <dbReference type="ARBA" id="ARBA00012438"/>
    </source>
</evidence>
<dbReference type="PRINTS" id="PR00344">
    <property type="entry name" value="BCTRLSENSOR"/>
</dbReference>
<dbReference type="OrthoDB" id="9815202at2"/>
<feature type="transmembrane region" description="Helical" evidence="11">
    <location>
        <begin position="167"/>
        <end position="186"/>
    </location>
</feature>
<evidence type="ECO:0000256" key="1">
    <source>
        <dbReference type="ARBA" id="ARBA00000085"/>
    </source>
</evidence>
<dbReference type="SUPFAM" id="SSF47384">
    <property type="entry name" value="Homodimeric domain of signal transducing histidine kinase"/>
    <property type="match status" value="1"/>
</dbReference>
<dbReference type="Gene3D" id="6.10.340.10">
    <property type="match status" value="1"/>
</dbReference>
<evidence type="ECO:0000256" key="2">
    <source>
        <dbReference type="ARBA" id="ARBA00004370"/>
    </source>
</evidence>
<evidence type="ECO:0000256" key="5">
    <source>
        <dbReference type="ARBA" id="ARBA00022679"/>
    </source>
</evidence>
<keyword evidence="6 11" id="KW-0812">Transmembrane</keyword>
<keyword evidence="7 14" id="KW-0418">Kinase</keyword>
<dbReference type="InterPro" id="IPR003660">
    <property type="entry name" value="HAMP_dom"/>
</dbReference>
<dbReference type="SUPFAM" id="SSF158472">
    <property type="entry name" value="HAMP domain-like"/>
    <property type="match status" value="1"/>
</dbReference>
<evidence type="ECO:0000259" key="12">
    <source>
        <dbReference type="PROSITE" id="PS50109"/>
    </source>
</evidence>
<evidence type="ECO:0000256" key="10">
    <source>
        <dbReference type="ARBA" id="ARBA00023136"/>
    </source>
</evidence>
<evidence type="ECO:0000256" key="4">
    <source>
        <dbReference type="ARBA" id="ARBA00022553"/>
    </source>
</evidence>
<dbReference type="SMART" id="SM00388">
    <property type="entry name" value="HisKA"/>
    <property type="match status" value="1"/>
</dbReference>
<evidence type="ECO:0000313" key="14">
    <source>
        <dbReference type="EMBL" id="AHB49023.1"/>
    </source>
</evidence>
<dbReference type="STRING" id="1029756.W911_12400"/>
<dbReference type="Pfam" id="PF02518">
    <property type="entry name" value="HATPase_c"/>
    <property type="match status" value="1"/>
</dbReference>
<evidence type="ECO:0000313" key="15">
    <source>
        <dbReference type="Proteomes" id="UP000018542"/>
    </source>
</evidence>
<dbReference type="HOGENOM" id="CLU_000445_89_6_5"/>
<dbReference type="SMART" id="SM00387">
    <property type="entry name" value="HATPase_c"/>
    <property type="match status" value="1"/>
</dbReference>
<keyword evidence="9" id="KW-0902">Two-component regulatory system</keyword>
<dbReference type="Gene3D" id="3.30.565.10">
    <property type="entry name" value="Histidine kinase-like ATPase, C-terminal domain"/>
    <property type="match status" value="1"/>
</dbReference>
<dbReference type="CDD" id="cd00075">
    <property type="entry name" value="HATPase"/>
    <property type="match status" value="1"/>
</dbReference>
<dbReference type="Proteomes" id="UP000018542">
    <property type="component" value="Chromosome"/>
</dbReference>
<name>V5SES1_9HYPH</name>
<dbReference type="InterPro" id="IPR036890">
    <property type="entry name" value="HATPase_C_sf"/>
</dbReference>
<dbReference type="InterPro" id="IPR003661">
    <property type="entry name" value="HisK_dim/P_dom"/>
</dbReference>
<evidence type="ECO:0000256" key="6">
    <source>
        <dbReference type="ARBA" id="ARBA00022692"/>
    </source>
</evidence>
<feature type="domain" description="HAMP" evidence="13">
    <location>
        <begin position="187"/>
        <end position="240"/>
    </location>
</feature>
<keyword evidence="4" id="KW-0597">Phosphoprotein</keyword>
<dbReference type="RefSeq" id="WP_023787818.1">
    <property type="nucleotide sequence ID" value="NC_022997.1"/>
</dbReference>
<evidence type="ECO:0000256" key="9">
    <source>
        <dbReference type="ARBA" id="ARBA00023012"/>
    </source>
</evidence>
<dbReference type="Pfam" id="PF00512">
    <property type="entry name" value="HisKA"/>
    <property type="match status" value="1"/>
</dbReference>
<dbReference type="GO" id="GO:0005886">
    <property type="term" value="C:plasma membrane"/>
    <property type="evidence" value="ECO:0007669"/>
    <property type="project" value="TreeGrafter"/>
</dbReference>
<dbReference type="InterPro" id="IPR036097">
    <property type="entry name" value="HisK_dim/P_sf"/>
</dbReference>
<feature type="domain" description="Histidine kinase" evidence="12">
    <location>
        <begin position="248"/>
        <end position="477"/>
    </location>
</feature>
<dbReference type="PATRIC" id="fig|1029756.8.peg.2575"/>
<dbReference type="Pfam" id="PF00672">
    <property type="entry name" value="HAMP"/>
    <property type="match status" value="1"/>
</dbReference>
<dbReference type="SUPFAM" id="SSF55874">
    <property type="entry name" value="ATPase domain of HSP90 chaperone/DNA topoisomerase II/histidine kinase"/>
    <property type="match status" value="1"/>
</dbReference>
<accession>V5SES1</accession>
<dbReference type="SMART" id="SM00304">
    <property type="entry name" value="HAMP"/>
    <property type="match status" value="1"/>
</dbReference>
<comment type="catalytic activity">
    <reaction evidence="1">
        <text>ATP + protein L-histidine = ADP + protein N-phospho-L-histidine.</text>
        <dbReference type="EC" id="2.7.13.3"/>
    </reaction>
</comment>
<dbReference type="PANTHER" id="PTHR45436:SF8">
    <property type="entry name" value="HISTIDINE KINASE"/>
    <property type="match status" value="1"/>
</dbReference>
<dbReference type="EC" id="2.7.13.3" evidence="3"/>
<protein>
    <recommendedName>
        <fullName evidence="3">histidine kinase</fullName>
        <ecNumber evidence="3">2.7.13.3</ecNumber>
    </recommendedName>
</protein>
<sequence length="486" mass="51211">MTAASDLILRVISTQAFRLAAMSAAGFLLVSALIVGVLFWQTNTVLTDHVVDELRAEAAELARTLAGADAKTVAETVRLRSGVGGAGLYLLWDPARGKIAGNVAAVPPELAANPGGGRVFRYRPKDAPGTSRLGVGIPIATGSGLSLVIGRDVEDQVALADRIKRTFLWGFGALALAALIAGIWIGRSVLGRIEVINATASSIMAGDLSRRVPVSGSHDELDTLSESLNAMLDRIEQLMSGLKEVSDNIAHDLKTPLNRLRNSAEAALRDSRGAEAYREGLESTIEKADELIKTFNALLLIARLEAGVVEESAEAFDLGSLVRDVAELYEPVAEEAGLGLEIEAGEGMSIRANRQLVGQAVANLVDNAIKYSARYAACAAEERGASNAATATAVAVRVTNQGDTAEISVADRGPGIAAEDRERALRRFVRLEKSRTQPGTGLGLSLVAAVARLHNGSVRLEDNDPGLRVVVTLPLARRQRAVSGPV</sequence>
<dbReference type="PROSITE" id="PS50885">
    <property type="entry name" value="HAMP"/>
    <property type="match status" value="1"/>
</dbReference>
<proteinExistence type="predicted"/>
<keyword evidence="5" id="KW-0808">Transferase</keyword>
<dbReference type="PROSITE" id="PS50109">
    <property type="entry name" value="HIS_KIN"/>
    <property type="match status" value="1"/>
</dbReference>
<evidence type="ECO:0000256" key="8">
    <source>
        <dbReference type="ARBA" id="ARBA00022989"/>
    </source>
</evidence>
<dbReference type="Gene3D" id="1.10.287.130">
    <property type="match status" value="1"/>
</dbReference>
<dbReference type="InterPro" id="IPR005467">
    <property type="entry name" value="His_kinase_dom"/>
</dbReference>
<evidence type="ECO:0000256" key="11">
    <source>
        <dbReference type="SAM" id="Phobius"/>
    </source>
</evidence>
<dbReference type="PANTHER" id="PTHR45436">
    <property type="entry name" value="SENSOR HISTIDINE KINASE YKOH"/>
    <property type="match status" value="1"/>
</dbReference>
<dbReference type="AlphaFoldDB" id="V5SES1"/>
<dbReference type="GO" id="GO:0000155">
    <property type="term" value="F:phosphorelay sensor kinase activity"/>
    <property type="evidence" value="ECO:0007669"/>
    <property type="project" value="InterPro"/>
</dbReference>
<dbReference type="CDD" id="cd00082">
    <property type="entry name" value="HisKA"/>
    <property type="match status" value="1"/>
</dbReference>
<keyword evidence="8 11" id="KW-1133">Transmembrane helix</keyword>
<evidence type="ECO:0000256" key="7">
    <source>
        <dbReference type="ARBA" id="ARBA00022777"/>
    </source>
</evidence>
<keyword evidence="10 11" id="KW-0472">Membrane</keyword>
<keyword evidence="15" id="KW-1185">Reference proteome</keyword>
<feature type="transmembrane region" description="Helical" evidence="11">
    <location>
        <begin position="20"/>
        <end position="40"/>
    </location>
</feature>
<dbReference type="EMBL" id="CP006912">
    <property type="protein sequence ID" value="AHB49023.1"/>
    <property type="molecule type" value="Genomic_DNA"/>
</dbReference>
<evidence type="ECO:0000259" key="13">
    <source>
        <dbReference type="PROSITE" id="PS50885"/>
    </source>
</evidence>